<evidence type="ECO:0000256" key="4">
    <source>
        <dbReference type="ARBA" id="ARBA00022692"/>
    </source>
</evidence>
<dbReference type="PROSITE" id="PS50920">
    <property type="entry name" value="SOLCAR"/>
    <property type="match status" value="3"/>
</dbReference>
<evidence type="ECO:0000256" key="11">
    <source>
        <dbReference type="RuleBase" id="RU000488"/>
    </source>
</evidence>
<sequence>MAEPPKRVRLGWRPFVYGGTAAIFAEACTFPIDTSKTRLQLQGEMVTGAARKFVGGTYRGMLHCMYSVAKNEGLRSLYQGLSAAILRQTVYGTIKFGIYNHMKRKIYPNPMDETLIVNATLAAFSGAFSNAIANPADMMKIRLQAFTAGPSGRPTLRALVLKAIREEGSLSLYKGVGPTALRAAVVNGAELSTYDISKKWILRSGVMGDTKTCHFSASFCAGLCGALASNPVDVIRTRMLHQRRARTAQTSPTESAKIYKNAFDCFFRTVKNEGVFALYKGFIPNWIRLGPWNIVFFMTFEQLQRLPF</sequence>
<name>A0AAV2TWW0_CALDB</name>
<protein>
    <submittedName>
        <fullName evidence="12">Uncharacterized protein</fullName>
    </submittedName>
</protein>
<dbReference type="PRINTS" id="PR00926">
    <property type="entry name" value="MITOCARRIER"/>
</dbReference>
<gene>
    <name evidence="12" type="ORF">CDAUBV1_LOCUS17170</name>
</gene>
<keyword evidence="7" id="KW-1133">Transmembrane helix</keyword>
<evidence type="ECO:0000256" key="2">
    <source>
        <dbReference type="ARBA" id="ARBA00006375"/>
    </source>
</evidence>
<keyword evidence="8" id="KW-0496">Mitochondrion</keyword>
<dbReference type="Pfam" id="PF00153">
    <property type="entry name" value="Mito_carr"/>
    <property type="match status" value="3"/>
</dbReference>
<evidence type="ECO:0000313" key="13">
    <source>
        <dbReference type="Proteomes" id="UP001497525"/>
    </source>
</evidence>
<evidence type="ECO:0000256" key="10">
    <source>
        <dbReference type="PROSITE-ProRule" id="PRU00282"/>
    </source>
</evidence>
<evidence type="ECO:0000256" key="3">
    <source>
        <dbReference type="ARBA" id="ARBA00022448"/>
    </source>
</evidence>
<reference evidence="12" key="1">
    <citation type="submission" date="2024-06" db="EMBL/GenBank/DDBJ databases">
        <authorList>
            <person name="Liu X."/>
            <person name="Lenzi L."/>
            <person name="Haldenby T S."/>
            <person name="Uol C."/>
        </authorList>
    </citation>
    <scope>NUCLEOTIDE SEQUENCE</scope>
</reference>
<feature type="repeat" description="Solcar" evidence="10">
    <location>
        <begin position="13"/>
        <end position="105"/>
    </location>
</feature>
<dbReference type="InterPro" id="IPR023395">
    <property type="entry name" value="MCP_dom_sf"/>
</dbReference>
<feature type="repeat" description="Solcar" evidence="10">
    <location>
        <begin position="113"/>
        <end position="200"/>
    </location>
</feature>
<comment type="subcellular location">
    <subcellularLocation>
        <location evidence="1">Mitochondrion inner membrane</location>
        <topology evidence="1">Multi-pass membrane protein</topology>
    </subcellularLocation>
</comment>
<comment type="similarity">
    <text evidence="2 11">Belongs to the mitochondrial carrier (TC 2.A.29) family.</text>
</comment>
<evidence type="ECO:0000256" key="7">
    <source>
        <dbReference type="ARBA" id="ARBA00022989"/>
    </source>
</evidence>
<evidence type="ECO:0000256" key="1">
    <source>
        <dbReference type="ARBA" id="ARBA00004448"/>
    </source>
</evidence>
<keyword evidence="6" id="KW-0999">Mitochondrion inner membrane</keyword>
<evidence type="ECO:0000256" key="8">
    <source>
        <dbReference type="ARBA" id="ARBA00023128"/>
    </source>
</evidence>
<comment type="caution">
    <text evidence="12">The sequence shown here is derived from an EMBL/GenBank/DDBJ whole genome shotgun (WGS) entry which is preliminary data.</text>
</comment>
<dbReference type="Gene3D" id="1.50.40.10">
    <property type="entry name" value="Mitochondrial carrier domain"/>
    <property type="match status" value="1"/>
</dbReference>
<keyword evidence="9 10" id="KW-0472">Membrane</keyword>
<dbReference type="AlphaFoldDB" id="A0AAV2TWW0"/>
<organism evidence="12 13">
    <name type="scientific">Calicophoron daubneyi</name>
    <name type="common">Rumen fluke</name>
    <name type="synonym">Paramphistomum daubneyi</name>
    <dbReference type="NCBI Taxonomy" id="300641"/>
    <lineage>
        <taxon>Eukaryota</taxon>
        <taxon>Metazoa</taxon>
        <taxon>Spiralia</taxon>
        <taxon>Lophotrochozoa</taxon>
        <taxon>Platyhelminthes</taxon>
        <taxon>Trematoda</taxon>
        <taxon>Digenea</taxon>
        <taxon>Plagiorchiida</taxon>
        <taxon>Pronocephalata</taxon>
        <taxon>Paramphistomoidea</taxon>
        <taxon>Paramphistomidae</taxon>
        <taxon>Calicophoron</taxon>
    </lineage>
</organism>
<dbReference type="FunFam" id="1.50.40.10:FF:000062">
    <property type="entry name" value="mitochondrial uncoupling protein 3"/>
    <property type="match status" value="1"/>
</dbReference>
<evidence type="ECO:0000256" key="5">
    <source>
        <dbReference type="ARBA" id="ARBA00022737"/>
    </source>
</evidence>
<dbReference type="InterPro" id="IPR018108">
    <property type="entry name" value="MCP_transmembrane"/>
</dbReference>
<dbReference type="InterPro" id="IPR002067">
    <property type="entry name" value="MCP"/>
</dbReference>
<evidence type="ECO:0000256" key="9">
    <source>
        <dbReference type="ARBA" id="ARBA00023136"/>
    </source>
</evidence>
<evidence type="ECO:0000313" key="12">
    <source>
        <dbReference type="EMBL" id="CAL5141869.1"/>
    </source>
</evidence>
<accession>A0AAV2TWW0</accession>
<dbReference type="EMBL" id="CAXLJL010000933">
    <property type="protein sequence ID" value="CAL5141869.1"/>
    <property type="molecule type" value="Genomic_DNA"/>
</dbReference>
<keyword evidence="5" id="KW-0677">Repeat</keyword>
<proteinExistence type="inferred from homology"/>
<dbReference type="GO" id="GO:0055085">
    <property type="term" value="P:transmembrane transport"/>
    <property type="evidence" value="ECO:0007669"/>
    <property type="project" value="InterPro"/>
</dbReference>
<dbReference type="InterPro" id="IPR050391">
    <property type="entry name" value="Mito_Metabolite_Transporter"/>
</dbReference>
<dbReference type="Proteomes" id="UP001497525">
    <property type="component" value="Unassembled WGS sequence"/>
</dbReference>
<feature type="repeat" description="Solcar" evidence="10">
    <location>
        <begin position="209"/>
        <end position="306"/>
    </location>
</feature>
<keyword evidence="4 10" id="KW-0812">Transmembrane</keyword>
<dbReference type="PANTHER" id="PTHR45618">
    <property type="entry name" value="MITOCHONDRIAL DICARBOXYLATE CARRIER-RELATED"/>
    <property type="match status" value="1"/>
</dbReference>
<evidence type="ECO:0000256" key="6">
    <source>
        <dbReference type="ARBA" id="ARBA00022792"/>
    </source>
</evidence>
<keyword evidence="3 11" id="KW-0813">Transport</keyword>
<dbReference type="SUPFAM" id="SSF103506">
    <property type="entry name" value="Mitochondrial carrier"/>
    <property type="match status" value="1"/>
</dbReference>
<dbReference type="GO" id="GO:0005743">
    <property type="term" value="C:mitochondrial inner membrane"/>
    <property type="evidence" value="ECO:0007669"/>
    <property type="project" value="UniProtKB-SubCell"/>
</dbReference>